<sequence>MSMKTILSDAIAPPLTIVANQKEIRVPLELYREIAEQLATSLPHSKAILRTLCNLCLTNKAISIEGRRVLYRALDFEIGTRSARELSAALYTHREAKSVEYLKLSNYGGKSYHFTTPSDPSEIPRYIPVDKMTSLRVLVLANYSHRAQSRAGTRWEPFDFLAHHLPENVLHVFETPSTLETDLFNLLNKQRNIRELSFIGMGRSLGDANLSSNTFLPNLITLAFDSEHGWEPLNLLPGRAVRVLRVSVSHSPEFSIPAQFVPTLQSLTVLDLVCPSRRDIEGLGRLIRMLSTSIATLKMLACYPVFTFDDTLTTIVAELSPLADLEHLQALSLDVMVVHDSEVPSASDVSTFFDRLGPHPTLRSAFFNWESTKAVTRYNLHRIEGASWTARHNLGKKKWFDEHVQLML</sequence>
<dbReference type="AlphaFoldDB" id="A0A164NT97"/>
<dbReference type="Proteomes" id="UP000076722">
    <property type="component" value="Unassembled WGS sequence"/>
</dbReference>
<name>A0A164NT97_9AGAM</name>
<evidence type="ECO:0000313" key="2">
    <source>
        <dbReference type="Proteomes" id="UP000076722"/>
    </source>
</evidence>
<proteinExistence type="predicted"/>
<accession>A0A164NT97</accession>
<keyword evidence="2" id="KW-1185">Reference proteome</keyword>
<organism evidence="1 2">
    <name type="scientific">Sistotremastrum niveocremeum HHB9708</name>
    <dbReference type="NCBI Taxonomy" id="1314777"/>
    <lineage>
        <taxon>Eukaryota</taxon>
        <taxon>Fungi</taxon>
        <taxon>Dikarya</taxon>
        <taxon>Basidiomycota</taxon>
        <taxon>Agaricomycotina</taxon>
        <taxon>Agaricomycetes</taxon>
        <taxon>Sistotremastrales</taxon>
        <taxon>Sistotremastraceae</taxon>
        <taxon>Sertulicium</taxon>
        <taxon>Sertulicium niveocremeum</taxon>
    </lineage>
</organism>
<dbReference type="EMBL" id="KV419441">
    <property type="protein sequence ID" value="KZS88017.1"/>
    <property type="molecule type" value="Genomic_DNA"/>
</dbReference>
<reference evidence="1 2" key="1">
    <citation type="journal article" date="2016" name="Mol. Biol. Evol.">
        <title>Comparative Genomics of Early-Diverging Mushroom-Forming Fungi Provides Insights into the Origins of Lignocellulose Decay Capabilities.</title>
        <authorList>
            <person name="Nagy L.G."/>
            <person name="Riley R."/>
            <person name="Tritt A."/>
            <person name="Adam C."/>
            <person name="Daum C."/>
            <person name="Floudas D."/>
            <person name="Sun H."/>
            <person name="Yadav J.S."/>
            <person name="Pangilinan J."/>
            <person name="Larsson K.H."/>
            <person name="Matsuura K."/>
            <person name="Barry K."/>
            <person name="Labutti K."/>
            <person name="Kuo R."/>
            <person name="Ohm R.A."/>
            <person name="Bhattacharya S.S."/>
            <person name="Shirouzu T."/>
            <person name="Yoshinaga Y."/>
            <person name="Martin F.M."/>
            <person name="Grigoriev I.V."/>
            <person name="Hibbett D.S."/>
        </authorList>
    </citation>
    <scope>NUCLEOTIDE SEQUENCE [LARGE SCALE GENOMIC DNA]</scope>
    <source>
        <strain evidence="1 2">HHB9708</strain>
    </source>
</reference>
<evidence type="ECO:0000313" key="1">
    <source>
        <dbReference type="EMBL" id="KZS88017.1"/>
    </source>
</evidence>
<evidence type="ECO:0008006" key="3">
    <source>
        <dbReference type="Google" id="ProtNLM"/>
    </source>
</evidence>
<protein>
    <recommendedName>
        <fullName evidence="3">F-box domain-containing protein</fullName>
    </recommendedName>
</protein>
<gene>
    <name evidence="1" type="ORF">SISNIDRAFT_460276</name>
</gene>